<protein>
    <submittedName>
        <fullName evidence="1">Uncharacterized protein</fullName>
    </submittedName>
</protein>
<dbReference type="EMBL" id="LR796234">
    <property type="protein sequence ID" value="CAB4129381.1"/>
    <property type="molecule type" value="Genomic_DNA"/>
</dbReference>
<proteinExistence type="predicted"/>
<gene>
    <name evidence="1" type="ORF">UFOVP118_21</name>
</gene>
<organism evidence="1">
    <name type="scientific">uncultured Caudovirales phage</name>
    <dbReference type="NCBI Taxonomy" id="2100421"/>
    <lineage>
        <taxon>Viruses</taxon>
        <taxon>Duplodnaviria</taxon>
        <taxon>Heunggongvirae</taxon>
        <taxon>Uroviricota</taxon>
        <taxon>Caudoviricetes</taxon>
        <taxon>Peduoviridae</taxon>
        <taxon>Maltschvirus</taxon>
        <taxon>Maltschvirus maltsch</taxon>
    </lineage>
</organism>
<accession>A0A6J5L4Y4</accession>
<name>A0A6J5L4Y4_9CAUD</name>
<evidence type="ECO:0000313" key="1">
    <source>
        <dbReference type="EMBL" id="CAB4129381.1"/>
    </source>
</evidence>
<reference evidence="1" key="1">
    <citation type="submission" date="2020-04" db="EMBL/GenBank/DDBJ databases">
        <authorList>
            <person name="Chiriac C."/>
            <person name="Salcher M."/>
            <person name="Ghai R."/>
            <person name="Kavagutti S V."/>
        </authorList>
    </citation>
    <scope>NUCLEOTIDE SEQUENCE</scope>
</reference>
<sequence>MEIKVKIDPDQLNDLIKASLVEYHQYLHKAVWHDEEDYRMTVRDALLITLEQYQTPSEHEAYLASLLN</sequence>